<reference evidence="1 2" key="1">
    <citation type="submission" date="2019-02" db="EMBL/GenBank/DDBJ databases">
        <authorList>
            <person name="Goldberg S.R."/>
            <person name="Haltli B.A."/>
            <person name="Correa H."/>
            <person name="Russell K.G."/>
        </authorList>
    </citation>
    <scope>NUCLEOTIDE SEQUENCE [LARGE SCALE GENOMIC DNA]</scope>
    <source>
        <strain evidence="1 2">JCM 16186</strain>
    </source>
</reference>
<name>A0ABW9RND3_9BACT</name>
<dbReference type="Proteomes" id="UP000798808">
    <property type="component" value="Unassembled WGS sequence"/>
</dbReference>
<keyword evidence="2" id="KW-1185">Reference proteome</keyword>
<sequence length="70" mass="8000">METTLLHRMGKATIKFDSSVPCLIRSPNGFMTSDEFREQMNVGLQLLIEKKSEMLEIAWLADARKQEVVS</sequence>
<evidence type="ECO:0008006" key="3">
    <source>
        <dbReference type="Google" id="ProtNLM"/>
    </source>
</evidence>
<dbReference type="RefSeq" id="WP_155171722.1">
    <property type="nucleotide sequence ID" value="NZ_BAAAFL010000068.1"/>
</dbReference>
<evidence type="ECO:0000313" key="1">
    <source>
        <dbReference type="EMBL" id="MTI25528.1"/>
    </source>
</evidence>
<comment type="caution">
    <text evidence="1">The sequence shown here is derived from an EMBL/GenBank/DDBJ whole genome shotgun (WGS) entry which is preliminary data.</text>
</comment>
<organism evidence="1 2">
    <name type="scientific">Fulvivirga kasyanovii</name>
    <dbReference type="NCBI Taxonomy" id="396812"/>
    <lineage>
        <taxon>Bacteria</taxon>
        <taxon>Pseudomonadati</taxon>
        <taxon>Bacteroidota</taxon>
        <taxon>Cytophagia</taxon>
        <taxon>Cytophagales</taxon>
        <taxon>Fulvivirgaceae</taxon>
        <taxon>Fulvivirga</taxon>
    </lineage>
</organism>
<gene>
    <name evidence="1" type="ORF">E1163_11290</name>
</gene>
<accession>A0ABW9RND3</accession>
<dbReference type="EMBL" id="SMLW01000522">
    <property type="protein sequence ID" value="MTI25528.1"/>
    <property type="molecule type" value="Genomic_DNA"/>
</dbReference>
<protein>
    <recommendedName>
        <fullName evidence="3">Type II toxin-antitoxin system HicB family antitoxin</fullName>
    </recommendedName>
</protein>
<evidence type="ECO:0000313" key="2">
    <source>
        <dbReference type="Proteomes" id="UP000798808"/>
    </source>
</evidence>
<proteinExistence type="predicted"/>